<evidence type="ECO:0000313" key="2">
    <source>
        <dbReference type="EMBL" id="PSB50460.1"/>
    </source>
</evidence>
<accession>A0A2T1FZW7</accession>
<dbReference type="InterPro" id="IPR036568">
    <property type="entry name" value="GGCT-like_sf"/>
</dbReference>
<dbReference type="Gene3D" id="3.10.490.10">
    <property type="entry name" value="Gamma-glutamyl cyclotransferase-like"/>
    <property type="match status" value="1"/>
</dbReference>
<evidence type="ECO:0000313" key="3">
    <source>
        <dbReference type="Proteomes" id="UP000238937"/>
    </source>
</evidence>
<dbReference type="Proteomes" id="UP000238937">
    <property type="component" value="Unassembled WGS sequence"/>
</dbReference>
<dbReference type="EMBL" id="PVWO01000397">
    <property type="protein sequence ID" value="PSB50460.1"/>
    <property type="molecule type" value="Genomic_DNA"/>
</dbReference>
<dbReference type="SUPFAM" id="SSF110857">
    <property type="entry name" value="Gamma-glutamyl cyclotransferase-like"/>
    <property type="match status" value="1"/>
</dbReference>
<comment type="caution">
    <text evidence="2">The sequence shown here is derived from an EMBL/GenBank/DDBJ whole genome shotgun (WGS) entry which is preliminary data.</text>
</comment>
<dbReference type="RefSeq" id="WP_106310288.1">
    <property type="nucleotide sequence ID" value="NZ_PVWO01000397.1"/>
</dbReference>
<dbReference type="InterPro" id="IPR013024">
    <property type="entry name" value="GGCT-like"/>
</dbReference>
<dbReference type="AlphaFoldDB" id="A0A2T1FZW7"/>
<dbReference type="OrthoDB" id="8538589at2"/>
<gene>
    <name evidence="2" type="ORF">C7B77_22735</name>
</gene>
<dbReference type="Pfam" id="PF06094">
    <property type="entry name" value="GGACT"/>
    <property type="match status" value="1"/>
</dbReference>
<sequence length="138" mass="16013">MDTDIHVFVYGTLKPGETNFDRYCRDKVITSYRAYIDGDLYHLPTCSYPGATHGTNKIQGFVLSFKDPAILVDLDELEDYDPQRQPAENDYTRELVTTHTPDRILQLSAWAYFMTPQQIYQLKGILIPDGWWQSQTRS</sequence>
<protein>
    <recommendedName>
        <fullName evidence="1">Gamma-glutamylcyclotransferase AIG2-like domain-containing protein</fullName>
    </recommendedName>
</protein>
<name>A0A2T1FZW7_9CYAN</name>
<evidence type="ECO:0000259" key="1">
    <source>
        <dbReference type="Pfam" id="PF06094"/>
    </source>
</evidence>
<reference evidence="2 3" key="1">
    <citation type="submission" date="2018-03" db="EMBL/GenBank/DDBJ databases">
        <title>The ancient ancestry and fast evolution of plastids.</title>
        <authorList>
            <person name="Moore K.R."/>
            <person name="Magnabosco C."/>
            <person name="Momper L."/>
            <person name="Gold D.A."/>
            <person name="Bosak T."/>
            <person name="Fournier G.P."/>
        </authorList>
    </citation>
    <scope>NUCLEOTIDE SEQUENCE [LARGE SCALE GENOMIC DNA]</scope>
    <source>
        <strain evidence="2 3">CCALA 037</strain>
    </source>
</reference>
<keyword evidence="3" id="KW-1185">Reference proteome</keyword>
<feature type="domain" description="Gamma-glutamylcyclotransferase AIG2-like" evidence="1">
    <location>
        <begin position="7"/>
        <end position="133"/>
    </location>
</feature>
<dbReference type="InterPro" id="IPR009288">
    <property type="entry name" value="AIG2-like_dom"/>
</dbReference>
<dbReference type="CDD" id="cd06661">
    <property type="entry name" value="GGCT_like"/>
    <property type="match status" value="1"/>
</dbReference>
<organism evidence="2 3">
    <name type="scientific">Chamaesiphon polymorphus CCALA 037</name>
    <dbReference type="NCBI Taxonomy" id="2107692"/>
    <lineage>
        <taxon>Bacteria</taxon>
        <taxon>Bacillati</taxon>
        <taxon>Cyanobacteriota</taxon>
        <taxon>Cyanophyceae</taxon>
        <taxon>Gomontiellales</taxon>
        <taxon>Chamaesiphonaceae</taxon>
        <taxon>Chamaesiphon</taxon>
    </lineage>
</organism>
<proteinExistence type="predicted"/>